<dbReference type="CDD" id="cd00920">
    <property type="entry name" value="Cupredoxin"/>
    <property type="match status" value="1"/>
</dbReference>
<feature type="compositionally biased region" description="Low complexity" evidence="1">
    <location>
        <begin position="156"/>
        <end position="166"/>
    </location>
</feature>
<evidence type="ECO:0000256" key="1">
    <source>
        <dbReference type="SAM" id="MobiDB-lite"/>
    </source>
</evidence>
<keyword evidence="2" id="KW-0732">Signal</keyword>
<name>A0A5B2VYN7_9HYPH</name>
<feature type="chain" id="PRO_5022858564" description="EfeO-type cupredoxin-like domain-containing protein" evidence="2">
    <location>
        <begin position="20"/>
        <end position="174"/>
    </location>
</feature>
<comment type="caution">
    <text evidence="3">The sequence shown here is derived from an EMBL/GenBank/DDBJ whole genome shotgun (WGS) entry which is preliminary data.</text>
</comment>
<evidence type="ECO:0000313" key="4">
    <source>
        <dbReference type="Proteomes" id="UP000323142"/>
    </source>
</evidence>
<dbReference type="SUPFAM" id="SSF49503">
    <property type="entry name" value="Cupredoxins"/>
    <property type="match status" value="1"/>
</dbReference>
<evidence type="ECO:0008006" key="5">
    <source>
        <dbReference type="Google" id="ProtNLM"/>
    </source>
</evidence>
<sequence length="174" mass="18507">MIRLPILALAATLPFAAHAQSVTLPPASVGDQVAAPVEIVVEKTGNNVRCEPQQARFPATDEVDLRLINRTDRPVTVSAPGLLIEQMVRSHEGDVAHAASNNGYVLKPQGVARLMLRTPKPGEYPYQCIYANNTADPFKGTLTVVENADQPNATGSNTPKPTNSAPPATPPSPR</sequence>
<reference evidence="3 4" key="1">
    <citation type="submission" date="2019-09" db="EMBL/GenBank/DDBJ databases">
        <title>Salinarimonas rosea gen. nov., sp. nov., a new member of the a-2 subgroup of the Proteobacteria.</title>
        <authorList>
            <person name="Liu J."/>
        </authorList>
    </citation>
    <scope>NUCLEOTIDE SEQUENCE [LARGE SCALE GENOMIC DNA]</scope>
    <source>
        <strain evidence="3 4">BN140002</strain>
    </source>
</reference>
<feature type="region of interest" description="Disordered" evidence="1">
    <location>
        <begin position="146"/>
        <end position="174"/>
    </location>
</feature>
<feature type="signal peptide" evidence="2">
    <location>
        <begin position="1"/>
        <end position="19"/>
    </location>
</feature>
<dbReference type="AlphaFoldDB" id="A0A5B2VYN7"/>
<organism evidence="3 4">
    <name type="scientific">Salinarimonas soli</name>
    <dbReference type="NCBI Taxonomy" id="1638099"/>
    <lineage>
        <taxon>Bacteria</taxon>
        <taxon>Pseudomonadati</taxon>
        <taxon>Pseudomonadota</taxon>
        <taxon>Alphaproteobacteria</taxon>
        <taxon>Hyphomicrobiales</taxon>
        <taxon>Salinarimonadaceae</taxon>
        <taxon>Salinarimonas</taxon>
    </lineage>
</organism>
<keyword evidence="4" id="KW-1185">Reference proteome</keyword>
<accession>A0A5B2VYN7</accession>
<dbReference type="Gene3D" id="2.60.40.420">
    <property type="entry name" value="Cupredoxins - blue copper proteins"/>
    <property type="match status" value="1"/>
</dbReference>
<protein>
    <recommendedName>
        <fullName evidence="5">EfeO-type cupredoxin-like domain-containing protein</fullName>
    </recommendedName>
</protein>
<dbReference type="OrthoDB" id="8002392at2"/>
<reference evidence="3 4" key="2">
    <citation type="submission" date="2019-09" db="EMBL/GenBank/DDBJ databases">
        <authorList>
            <person name="Jin C."/>
        </authorList>
    </citation>
    <scope>NUCLEOTIDE SEQUENCE [LARGE SCALE GENOMIC DNA]</scope>
    <source>
        <strain evidence="3 4">BN140002</strain>
    </source>
</reference>
<evidence type="ECO:0000256" key="2">
    <source>
        <dbReference type="SAM" id="SignalP"/>
    </source>
</evidence>
<dbReference type="RefSeq" id="WP_149815214.1">
    <property type="nucleotide sequence ID" value="NZ_VUOA01000004.1"/>
</dbReference>
<dbReference type="EMBL" id="VUOA01000004">
    <property type="protein sequence ID" value="KAA2244155.1"/>
    <property type="molecule type" value="Genomic_DNA"/>
</dbReference>
<proteinExistence type="predicted"/>
<gene>
    <name evidence="3" type="ORF">F0L46_01235</name>
</gene>
<evidence type="ECO:0000313" key="3">
    <source>
        <dbReference type="EMBL" id="KAA2244155.1"/>
    </source>
</evidence>
<dbReference type="InterPro" id="IPR008972">
    <property type="entry name" value="Cupredoxin"/>
</dbReference>
<dbReference type="Proteomes" id="UP000323142">
    <property type="component" value="Unassembled WGS sequence"/>
</dbReference>